<reference evidence="2" key="1">
    <citation type="submission" date="2016-06" db="UniProtKB">
        <authorList>
            <consortium name="WormBaseParasite"/>
        </authorList>
    </citation>
    <scope>IDENTIFICATION</scope>
</reference>
<dbReference type="PANTHER" id="PTHR31781">
    <property type="entry name" value="UNC80"/>
    <property type="match status" value="1"/>
</dbReference>
<dbReference type="GO" id="GO:0034703">
    <property type="term" value="C:cation channel complex"/>
    <property type="evidence" value="ECO:0007669"/>
    <property type="project" value="TreeGrafter"/>
</dbReference>
<sequence length="55" mass="6073">LPSPPVGQSQVTVVDPPWMPHVKTKVEELSLKEEEQATEKGRAAKIEGMECGMLR</sequence>
<organism evidence="2">
    <name type="scientific">Gongylonema pulchrum</name>
    <dbReference type="NCBI Taxonomy" id="637853"/>
    <lineage>
        <taxon>Eukaryota</taxon>
        <taxon>Metazoa</taxon>
        <taxon>Ecdysozoa</taxon>
        <taxon>Nematoda</taxon>
        <taxon>Chromadorea</taxon>
        <taxon>Rhabditida</taxon>
        <taxon>Spirurina</taxon>
        <taxon>Spiruromorpha</taxon>
        <taxon>Spiruroidea</taxon>
        <taxon>Gongylonematidae</taxon>
        <taxon>Gongylonema</taxon>
    </lineage>
</organism>
<protein>
    <submittedName>
        <fullName evidence="2">UNC80 domain-containing protein</fullName>
    </submittedName>
</protein>
<accession>A0A183EYL0</accession>
<dbReference type="GO" id="GO:0030424">
    <property type="term" value="C:axon"/>
    <property type="evidence" value="ECO:0007669"/>
    <property type="project" value="TreeGrafter"/>
</dbReference>
<evidence type="ECO:0000259" key="1">
    <source>
        <dbReference type="Pfam" id="PF19424"/>
    </source>
</evidence>
<feature type="domain" description="Protein UNC80 central region" evidence="1">
    <location>
        <begin position="1"/>
        <end position="36"/>
    </location>
</feature>
<dbReference type="GO" id="GO:0055080">
    <property type="term" value="P:monoatomic cation homeostasis"/>
    <property type="evidence" value="ECO:0007669"/>
    <property type="project" value="TreeGrafter"/>
</dbReference>
<dbReference type="InterPro" id="IPR045852">
    <property type="entry name" value="UNC80_central"/>
</dbReference>
<dbReference type="Pfam" id="PF19424">
    <property type="entry name" value="UNC80"/>
    <property type="match status" value="1"/>
</dbReference>
<name>A0A183EYL0_9BILA</name>
<evidence type="ECO:0000313" key="2">
    <source>
        <dbReference type="WBParaSite" id="GPUH_0002608101-mRNA-1"/>
    </source>
</evidence>
<dbReference type="PANTHER" id="PTHR31781:SF1">
    <property type="entry name" value="PROTEIN UNC-80 HOMOLOG"/>
    <property type="match status" value="1"/>
</dbReference>
<dbReference type="AlphaFoldDB" id="A0A183EYL0"/>
<dbReference type="WBParaSite" id="GPUH_0002608101-mRNA-1">
    <property type="protein sequence ID" value="GPUH_0002608101-mRNA-1"/>
    <property type="gene ID" value="GPUH_0002608101"/>
</dbReference>
<proteinExistence type="predicted"/>
<dbReference type="GO" id="GO:0005261">
    <property type="term" value="F:monoatomic cation channel activity"/>
    <property type="evidence" value="ECO:0007669"/>
    <property type="project" value="TreeGrafter"/>
</dbReference>